<protein>
    <recommendedName>
        <fullName evidence="9">Protein kinase domain-containing protein</fullName>
    </recommendedName>
</protein>
<keyword evidence="11" id="KW-1185">Reference proteome</keyword>
<keyword evidence="3" id="KW-0808">Transferase</keyword>
<comment type="subunit">
    <text evidence="1">Monomer.</text>
</comment>
<dbReference type="InterPro" id="IPR000719">
    <property type="entry name" value="Prot_kinase_dom"/>
</dbReference>
<feature type="domain" description="Protein kinase" evidence="9">
    <location>
        <begin position="39"/>
        <end position="296"/>
    </location>
</feature>
<dbReference type="PANTHER" id="PTHR24345:SF0">
    <property type="entry name" value="CELL CYCLE SERINE_THREONINE-PROTEIN KINASE CDC5_MSD2"/>
    <property type="match status" value="1"/>
</dbReference>
<sequence>MKKDDELLEKLRKFNPDLDSKTITSTYIDKNGHKKVKTYLKEKYLGKGGFAYCMQVVDLDDHRPNKRYAMKIMPKTMNGKTRSKEKIQSEVELLAQMNHPNVARLVRAFENDANVYMVMELCENQSLIELMRNRKRLTEIEVRSYIAQLVGGIQYIHAKNIVHRDLKLGNLFLTQNMQLKIGDFGLSERITYPNQKLNSLSGTPNYIAPEILTKTGHSYEVDIWAVGVIAYTMLVGSPPFQAKTSKATCSRIKQVLYSVPRHLQLSESCIDFIRCCLQKNPFDRIKIDEMFDHEFLQMPYPKLCPMSTLFQAPKELKIAYSTCNGGLSNANRAKSVTQMRRGTRSNQRFVEATDEDIAKDNLERDRSIKKQSKVDLKKVNRNIFSSTPIVEKLANEKQKFSTKMNISSLQSKYHPINNIDIPKVEISTGGSTPFNNSSSSITKLKYTVVTKYMNLPSKSGIGYQLSNGDIGILCNNGDKMLLKLKFDKIFYFDQYDILMYTCKYSEAFHTHDNLQMKRARSDNIHKVCDCVDESCECSQEEELNRQELFRTNSEVPRFQNSPEFLKLLKLIQFTEQQMPYIKHSKVWKEFETPNDVDKPVYIKKWSNCDNRLVFKLNAQVLENSNSSSHSEEDNCIKVLQIVKRNNTEIVLKYNAGNADLVDDQKTLITAKVTDMCKRIIFSGKTSLRQKVKALEKLFQEPNHRIEELKTKYGNKNKSPSRKTPSKEPAKAVIRLSNLGEKSTRGQSSEINPRSNNASLKTSQYFKQMMTTGSNKFTHLDTFTHGYEFAGNQGRFRQSDSWINTPTKYA</sequence>
<dbReference type="EMBL" id="CAMPGE010017294">
    <property type="protein sequence ID" value="CAI2375789.1"/>
    <property type="molecule type" value="Genomic_DNA"/>
</dbReference>
<feature type="binding site" evidence="7">
    <location>
        <position position="71"/>
    </location>
    <ligand>
        <name>ATP</name>
        <dbReference type="ChEBI" id="CHEBI:30616"/>
    </ligand>
</feature>
<evidence type="ECO:0000256" key="8">
    <source>
        <dbReference type="SAM" id="MobiDB-lite"/>
    </source>
</evidence>
<dbReference type="SMART" id="SM00220">
    <property type="entry name" value="S_TKc"/>
    <property type="match status" value="1"/>
</dbReference>
<name>A0AAD1XNJ4_EUPCR</name>
<dbReference type="SUPFAM" id="SSF56112">
    <property type="entry name" value="Protein kinase-like (PK-like)"/>
    <property type="match status" value="1"/>
</dbReference>
<accession>A0AAD1XNJ4</accession>
<evidence type="ECO:0000256" key="7">
    <source>
        <dbReference type="PROSITE-ProRule" id="PRU10141"/>
    </source>
</evidence>
<dbReference type="PROSITE" id="PS50011">
    <property type="entry name" value="PROTEIN_KINASE_DOM"/>
    <property type="match status" value="1"/>
</dbReference>
<keyword evidence="6 7" id="KW-0067">ATP-binding</keyword>
<dbReference type="GO" id="GO:0007052">
    <property type="term" value="P:mitotic spindle organization"/>
    <property type="evidence" value="ECO:0007669"/>
    <property type="project" value="TreeGrafter"/>
</dbReference>
<evidence type="ECO:0000256" key="1">
    <source>
        <dbReference type="ARBA" id="ARBA00011245"/>
    </source>
</evidence>
<dbReference type="InterPro" id="IPR008271">
    <property type="entry name" value="Ser/Thr_kinase_AS"/>
</dbReference>
<dbReference type="PROSITE" id="PS00107">
    <property type="entry name" value="PROTEIN_KINASE_ATP"/>
    <property type="match status" value="1"/>
</dbReference>
<dbReference type="Pfam" id="PF00659">
    <property type="entry name" value="POLO_box"/>
    <property type="match status" value="1"/>
</dbReference>
<keyword evidence="5" id="KW-0418">Kinase</keyword>
<dbReference type="Gene3D" id="1.10.510.10">
    <property type="entry name" value="Transferase(Phosphotransferase) domain 1"/>
    <property type="match status" value="1"/>
</dbReference>
<organism evidence="10 11">
    <name type="scientific">Euplotes crassus</name>
    <dbReference type="NCBI Taxonomy" id="5936"/>
    <lineage>
        <taxon>Eukaryota</taxon>
        <taxon>Sar</taxon>
        <taxon>Alveolata</taxon>
        <taxon>Ciliophora</taxon>
        <taxon>Intramacronucleata</taxon>
        <taxon>Spirotrichea</taxon>
        <taxon>Hypotrichia</taxon>
        <taxon>Euplotida</taxon>
        <taxon>Euplotidae</taxon>
        <taxon>Moneuplotes</taxon>
    </lineage>
</organism>
<dbReference type="Gene3D" id="3.30.1120.30">
    <property type="entry name" value="POLO box domain"/>
    <property type="match status" value="1"/>
</dbReference>
<proteinExistence type="predicted"/>
<dbReference type="FunFam" id="1.10.510.10:FF:000571">
    <property type="entry name" value="Maternal embryonic leucine zipper kinase"/>
    <property type="match status" value="1"/>
</dbReference>
<dbReference type="InterPro" id="IPR000959">
    <property type="entry name" value="POLO_box_dom"/>
</dbReference>
<dbReference type="SUPFAM" id="SSF82615">
    <property type="entry name" value="Polo-box domain"/>
    <property type="match status" value="1"/>
</dbReference>
<evidence type="ECO:0000256" key="5">
    <source>
        <dbReference type="ARBA" id="ARBA00022777"/>
    </source>
</evidence>
<dbReference type="GO" id="GO:0000922">
    <property type="term" value="C:spindle pole"/>
    <property type="evidence" value="ECO:0007669"/>
    <property type="project" value="TreeGrafter"/>
</dbReference>
<evidence type="ECO:0000313" key="11">
    <source>
        <dbReference type="Proteomes" id="UP001295684"/>
    </source>
</evidence>
<dbReference type="Pfam" id="PF00069">
    <property type="entry name" value="Pkinase"/>
    <property type="match status" value="1"/>
</dbReference>
<dbReference type="GO" id="GO:0000776">
    <property type="term" value="C:kinetochore"/>
    <property type="evidence" value="ECO:0007669"/>
    <property type="project" value="TreeGrafter"/>
</dbReference>
<evidence type="ECO:0000256" key="2">
    <source>
        <dbReference type="ARBA" id="ARBA00022527"/>
    </source>
</evidence>
<evidence type="ECO:0000256" key="4">
    <source>
        <dbReference type="ARBA" id="ARBA00022741"/>
    </source>
</evidence>
<dbReference type="InterPro" id="IPR017441">
    <property type="entry name" value="Protein_kinase_ATP_BS"/>
</dbReference>
<dbReference type="GO" id="GO:0004674">
    <property type="term" value="F:protein serine/threonine kinase activity"/>
    <property type="evidence" value="ECO:0007669"/>
    <property type="project" value="UniProtKB-KW"/>
</dbReference>
<dbReference type="Proteomes" id="UP001295684">
    <property type="component" value="Unassembled WGS sequence"/>
</dbReference>
<gene>
    <name evidence="10" type="ORF">ECRASSUSDP1_LOCUS17154</name>
</gene>
<dbReference type="InterPro" id="IPR036947">
    <property type="entry name" value="POLO_box_dom_sf"/>
</dbReference>
<reference evidence="10" key="1">
    <citation type="submission" date="2023-07" db="EMBL/GenBank/DDBJ databases">
        <authorList>
            <consortium name="AG Swart"/>
            <person name="Singh M."/>
            <person name="Singh A."/>
            <person name="Seah K."/>
            <person name="Emmerich C."/>
        </authorList>
    </citation>
    <scope>NUCLEOTIDE SEQUENCE</scope>
    <source>
        <strain evidence="10">DP1</strain>
    </source>
</reference>
<keyword evidence="4 7" id="KW-0547">Nucleotide-binding</keyword>
<dbReference type="AlphaFoldDB" id="A0AAD1XNJ4"/>
<feature type="compositionally biased region" description="Polar residues" evidence="8">
    <location>
        <begin position="744"/>
        <end position="759"/>
    </location>
</feature>
<comment type="caution">
    <text evidence="10">The sequence shown here is derived from an EMBL/GenBank/DDBJ whole genome shotgun (WGS) entry which is preliminary data.</text>
</comment>
<keyword evidence="2" id="KW-0723">Serine/threonine-protein kinase</keyword>
<evidence type="ECO:0000256" key="3">
    <source>
        <dbReference type="ARBA" id="ARBA00022679"/>
    </source>
</evidence>
<dbReference type="PANTHER" id="PTHR24345">
    <property type="entry name" value="SERINE/THREONINE-PROTEIN KINASE PLK"/>
    <property type="match status" value="1"/>
</dbReference>
<dbReference type="PROSITE" id="PS00108">
    <property type="entry name" value="PROTEIN_KINASE_ST"/>
    <property type="match status" value="1"/>
</dbReference>
<dbReference type="GO" id="GO:0005737">
    <property type="term" value="C:cytoplasm"/>
    <property type="evidence" value="ECO:0007669"/>
    <property type="project" value="TreeGrafter"/>
</dbReference>
<dbReference type="GO" id="GO:0005524">
    <property type="term" value="F:ATP binding"/>
    <property type="evidence" value="ECO:0007669"/>
    <property type="project" value="UniProtKB-UniRule"/>
</dbReference>
<evidence type="ECO:0000313" key="10">
    <source>
        <dbReference type="EMBL" id="CAI2375789.1"/>
    </source>
</evidence>
<evidence type="ECO:0000259" key="9">
    <source>
        <dbReference type="PROSITE" id="PS50011"/>
    </source>
</evidence>
<dbReference type="InterPro" id="IPR011009">
    <property type="entry name" value="Kinase-like_dom_sf"/>
</dbReference>
<feature type="region of interest" description="Disordered" evidence="8">
    <location>
        <begin position="710"/>
        <end position="759"/>
    </location>
</feature>
<evidence type="ECO:0000256" key="6">
    <source>
        <dbReference type="ARBA" id="ARBA00022840"/>
    </source>
</evidence>
<dbReference type="GO" id="GO:0005634">
    <property type="term" value="C:nucleus"/>
    <property type="evidence" value="ECO:0007669"/>
    <property type="project" value="TreeGrafter"/>
</dbReference>